<dbReference type="RefSeq" id="XP_001799033.1">
    <property type="nucleotide sequence ID" value="XM_001798981.1"/>
</dbReference>
<protein>
    <submittedName>
        <fullName evidence="2">Uncharacterized protein</fullName>
    </submittedName>
</protein>
<dbReference type="EMBL" id="CH445337">
    <property type="protein sequence ID" value="EAT83891.1"/>
    <property type="molecule type" value="Genomic_DNA"/>
</dbReference>
<sequence length="35" mass="3954">MTWLLPFRLFVATTSHCLTAIVELIRAPGGRQRTP</sequence>
<dbReference type="KEGG" id="pno:SNOG_08723"/>
<organism evidence="2 3">
    <name type="scientific">Phaeosphaeria nodorum (strain SN15 / ATCC MYA-4574 / FGSC 10173)</name>
    <name type="common">Glume blotch fungus</name>
    <name type="synonym">Parastagonospora nodorum</name>
    <dbReference type="NCBI Taxonomy" id="321614"/>
    <lineage>
        <taxon>Eukaryota</taxon>
        <taxon>Fungi</taxon>
        <taxon>Dikarya</taxon>
        <taxon>Ascomycota</taxon>
        <taxon>Pezizomycotina</taxon>
        <taxon>Dothideomycetes</taxon>
        <taxon>Pleosporomycetidae</taxon>
        <taxon>Pleosporales</taxon>
        <taxon>Pleosporineae</taxon>
        <taxon>Phaeosphaeriaceae</taxon>
        <taxon>Parastagonospora</taxon>
    </lineage>
</organism>
<dbReference type="Proteomes" id="UP000001055">
    <property type="component" value="Unassembled WGS sequence"/>
</dbReference>
<gene>
    <name evidence="2" type="ORF">SNOG_08723</name>
</gene>
<dbReference type="GeneID" id="5975932"/>
<feature type="chain" id="PRO_5004178035" evidence="1">
    <location>
        <begin position="20"/>
        <end position="35"/>
    </location>
</feature>
<evidence type="ECO:0000256" key="1">
    <source>
        <dbReference type="SAM" id="SignalP"/>
    </source>
</evidence>
<proteinExistence type="predicted"/>
<dbReference type="InParanoid" id="Q0UHP1"/>
<accession>Q0UHP1</accession>
<dbReference type="HOGENOM" id="CLU_3368694_0_0_1"/>
<reference evidence="3" key="1">
    <citation type="journal article" date="2007" name="Plant Cell">
        <title>Dothideomycete-plant interactions illuminated by genome sequencing and EST analysis of the wheat pathogen Stagonospora nodorum.</title>
        <authorList>
            <person name="Hane J.K."/>
            <person name="Lowe R.G."/>
            <person name="Solomon P.S."/>
            <person name="Tan K.C."/>
            <person name="Schoch C.L."/>
            <person name="Spatafora J.W."/>
            <person name="Crous P.W."/>
            <person name="Kodira C."/>
            <person name="Birren B.W."/>
            <person name="Galagan J.E."/>
            <person name="Torriani S.F."/>
            <person name="McDonald B.A."/>
            <person name="Oliver R.P."/>
        </authorList>
    </citation>
    <scope>NUCLEOTIDE SEQUENCE [LARGE SCALE GENOMIC DNA]</scope>
    <source>
        <strain evidence="3">SN15 / ATCC MYA-4574 / FGSC 10173</strain>
    </source>
</reference>
<evidence type="ECO:0000313" key="2">
    <source>
        <dbReference type="EMBL" id="EAT83891.1"/>
    </source>
</evidence>
<evidence type="ECO:0000313" key="3">
    <source>
        <dbReference type="Proteomes" id="UP000001055"/>
    </source>
</evidence>
<feature type="signal peptide" evidence="1">
    <location>
        <begin position="1"/>
        <end position="19"/>
    </location>
</feature>
<dbReference type="AlphaFoldDB" id="Q0UHP1"/>
<keyword evidence="1" id="KW-0732">Signal</keyword>
<name>Q0UHP1_PHANO</name>